<dbReference type="SUPFAM" id="SSF53335">
    <property type="entry name" value="S-adenosyl-L-methionine-dependent methyltransferases"/>
    <property type="match status" value="1"/>
</dbReference>
<keyword evidence="3" id="KW-1185">Reference proteome</keyword>
<gene>
    <name evidence="2" type="ORF">F4556_003556</name>
</gene>
<dbReference type="RefSeq" id="WP_184916889.1">
    <property type="nucleotide sequence ID" value="NZ_JACHJR010000001.1"/>
</dbReference>
<dbReference type="PANTHER" id="PTHR43861">
    <property type="entry name" value="TRANS-ACONITATE 2-METHYLTRANSFERASE-RELATED"/>
    <property type="match status" value="1"/>
</dbReference>
<accession>A0A7W7SCN3</accession>
<dbReference type="GO" id="GO:0032259">
    <property type="term" value="P:methylation"/>
    <property type="evidence" value="ECO:0007669"/>
    <property type="project" value="UniProtKB-KW"/>
</dbReference>
<dbReference type="EMBL" id="JACHJR010000001">
    <property type="protein sequence ID" value="MBB4948021.1"/>
    <property type="molecule type" value="Genomic_DNA"/>
</dbReference>
<keyword evidence="2" id="KW-0489">Methyltransferase</keyword>
<dbReference type="AlphaFoldDB" id="A0A7W7SCN3"/>
<sequence length="267" mass="29658">MTQEILEQPVEVPAWDAGRYDSQFGYVSRLAGGVLDLLAPQPGETVLDLGCGTGELAEQIRDRGARVLLVDSDPAMVVAASQRLRQPAVLADGHDFKVVEPVDAVFSNAALHWMTRPEQVIRSVRTALRPGGRFVAEMGGARNVAGIVEALRAALAERGQDAGLRSPWYFPEPGEYAELLENNGFRVSRIEHFPRETELHDCPDGVVDWLRMFGSALVAHLPEAEHEEVFRRAGELAEPTLRRDGRWYADYWRLRFVAVSAETETAR</sequence>
<dbReference type="InterPro" id="IPR013216">
    <property type="entry name" value="Methyltransf_11"/>
</dbReference>
<dbReference type="Pfam" id="PF08241">
    <property type="entry name" value="Methyltransf_11"/>
    <property type="match status" value="1"/>
</dbReference>
<proteinExistence type="predicted"/>
<dbReference type="GO" id="GO:0017000">
    <property type="term" value="P:antibiotic biosynthetic process"/>
    <property type="evidence" value="ECO:0007669"/>
    <property type="project" value="UniProtKB-ARBA"/>
</dbReference>
<comment type="caution">
    <text evidence="2">The sequence shown here is derived from an EMBL/GenBank/DDBJ whole genome shotgun (WGS) entry which is preliminary data.</text>
</comment>
<dbReference type="Proteomes" id="UP000573327">
    <property type="component" value="Unassembled WGS sequence"/>
</dbReference>
<evidence type="ECO:0000313" key="2">
    <source>
        <dbReference type="EMBL" id="MBB4948021.1"/>
    </source>
</evidence>
<keyword evidence="2" id="KW-0808">Transferase</keyword>
<evidence type="ECO:0000313" key="3">
    <source>
        <dbReference type="Proteomes" id="UP000573327"/>
    </source>
</evidence>
<evidence type="ECO:0000259" key="1">
    <source>
        <dbReference type="Pfam" id="PF08241"/>
    </source>
</evidence>
<name>A0A7W7SCN3_9ACTN</name>
<dbReference type="GO" id="GO:0008757">
    <property type="term" value="F:S-adenosylmethionine-dependent methyltransferase activity"/>
    <property type="evidence" value="ECO:0007669"/>
    <property type="project" value="InterPro"/>
</dbReference>
<feature type="domain" description="Methyltransferase type 11" evidence="1">
    <location>
        <begin position="47"/>
        <end position="135"/>
    </location>
</feature>
<dbReference type="Gene3D" id="3.40.50.150">
    <property type="entry name" value="Vaccinia Virus protein VP39"/>
    <property type="match status" value="1"/>
</dbReference>
<dbReference type="CDD" id="cd02440">
    <property type="entry name" value="AdoMet_MTases"/>
    <property type="match status" value="1"/>
</dbReference>
<dbReference type="PANTHER" id="PTHR43861:SF1">
    <property type="entry name" value="TRANS-ACONITATE 2-METHYLTRANSFERASE"/>
    <property type="match status" value="1"/>
</dbReference>
<protein>
    <submittedName>
        <fullName evidence="2">Trans-aconitate methyltransferase</fullName>
    </submittedName>
</protein>
<reference evidence="2 3" key="1">
    <citation type="submission" date="2020-08" db="EMBL/GenBank/DDBJ databases">
        <title>Sequencing the genomes of 1000 actinobacteria strains.</title>
        <authorList>
            <person name="Klenk H.-P."/>
        </authorList>
    </citation>
    <scope>NUCLEOTIDE SEQUENCE [LARGE SCALE GENOMIC DNA]</scope>
    <source>
        <strain evidence="2 3">DSM 44786</strain>
    </source>
</reference>
<organism evidence="2 3">
    <name type="scientific">Kitasatospora gansuensis</name>
    <dbReference type="NCBI Taxonomy" id="258050"/>
    <lineage>
        <taxon>Bacteria</taxon>
        <taxon>Bacillati</taxon>
        <taxon>Actinomycetota</taxon>
        <taxon>Actinomycetes</taxon>
        <taxon>Kitasatosporales</taxon>
        <taxon>Streptomycetaceae</taxon>
        <taxon>Kitasatospora</taxon>
    </lineage>
</organism>
<dbReference type="InterPro" id="IPR029063">
    <property type="entry name" value="SAM-dependent_MTases_sf"/>
</dbReference>